<dbReference type="Pfam" id="PF05686">
    <property type="entry name" value="Glyco_transf_90"/>
    <property type="match status" value="1"/>
</dbReference>
<feature type="transmembrane region" description="Helical" evidence="1">
    <location>
        <begin position="16"/>
        <end position="38"/>
    </location>
</feature>
<proteinExistence type="predicted"/>
<comment type="caution">
    <text evidence="3">The sequence shown here is derived from an EMBL/GenBank/DDBJ whole genome shotgun (WGS) entry which is preliminary data.</text>
</comment>
<evidence type="ECO:0000313" key="4">
    <source>
        <dbReference type="Proteomes" id="UP001521116"/>
    </source>
</evidence>
<dbReference type="EMBL" id="JAJVDC020000203">
    <property type="protein sequence ID" value="KAL1618735.1"/>
    <property type="molecule type" value="Genomic_DNA"/>
</dbReference>
<keyword evidence="1" id="KW-0472">Membrane</keyword>
<protein>
    <recommendedName>
        <fullName evidence="2">Glycosyl transferase CAP10 domain-containing protein</fullName>
    </recommendedName>
</protein>
<evidence type="ECO:0000313" key="3">
    <source>
        <dbReference type="EMBL" id="KAL1618735.1"/>
    </source>
</evidence>
<keyword evidence="1" id="KW-1133">Transmembrane helix</keyword>
<feature type="domain" description="Glycosyl transferase CAP10" evidence="2">
    <location>
        <begin position="170"/>
        <end position="402"/>
    </location>
</feature>
<sequence>MSGAHHPAWTRGRRPVLFYVASAFAILVLFSLFGNLPYRLKPIHPNHDPTHDFSKPLPVSVDGRNWTYSPARDSRNLGLSDEQCDAAFPGLYTEIDRTRDYFGPRSIHQKQVKLYEKDTGYYNHSQVHVLIYNGQMYIIDEVKGACDKQRGHAGLANLYRAIISVPDPSTIPNVEFILDTEDTPTQHMPKNRVVWGWTRPMGKMGTWVAPDFDGWAFPNPDLGAYVSFRERVKLVERPFEAKDARAVWRGTVVLNSLRGALVNATQDKEWADVQKMRDARMHMADFCKYQFPIHTEGNSWSGRLRYLQNCHSAVVVHQPLKYQAHYYDLLVADGPDQNYIKVANDFSDLEEKIEYYRANPLEAERIANNSVSAFRDRYLTPAAEACYWRRMIKNWAEVQAFEPTAYKDVKQKDGSTWKKQRGLDWEIYAHPDSNYGLHFPVDEKD</sequence>
<dbReference type="InterPro" id="IPR051091">
    <property type="entry name" value="O-Glucosyltr/Glycosyltrsf_90"/>
</dbReference>
<reference evidence="3 4" key="1">
    <citation type="submission" date="2024-02" db="EMBL/GenBank/DDBJ databases">
        <title>De novo assembly and annotation of 12 fungi associated with fruit tree decline syndrome in Ontario, Canada.</title>
        <authorList>
            <person name="Sulman M."/>
            <person name="Ellouze W."/>
            <person name="Ilyukhin E."/>
        </authorList>
    </citation>
    <scope>NUCLEOTIDE SEQUENCE [LARGE SCALE GENOMIC DNA]</scope>
    <source>
        <strain evidence="3 4">M1-105</strain>
    </source>
</reference>
<dbReference type="SMART" id="SM00672">
    <property type="entry name" value="CAP10"/>
    <property type="match status" value="1"/>
</dbReference>
<organism evidence="3 4">
    <name type="scientific">Neofusicoccum ribis</name>
    <dbReference type="NCBI Taxonomy" id="45134"/>
    <lineage>
        <taxon>Eukaryota</taxon>
        <taxon>Fungi</taxon>
        <taxon>Dikarya</taxon>
        <taxon>Ascomycota</taxon>
        <taxon>Pezizomycotina</taxon>
        <taxon>Dothideomycetes</taxon>
        <taxon>Dothideomycetes incertae sedis</taxon>
        <taxon>Botryosphaeriales</taxon>
        <taxon>Botryosphaeriaceae</taxon>
        <taxon>Neofusicoccum</taxon>
    </lineage>
</organism>
<accession>A0ABR3SEH6</accession>
<evidence type="ECO:0000256" key="1">
    <source>
        <dbReference type="SAM" id="Phobius"/>
    </source>
</evidence>
<keyword evidence="4" id="KW-1185">Reference proteome</keyword>
<dbReference type="PANTHER" id="PTHR12203">
    <property type="entry name" value="KDEL LYS-ASP-GLU-LEU CONTAINING - RELATED"/>
    <property type="match status" value="1"/>
</dbReference>
<name>A0ABR3SEH6_9PEZI</name>
<gene>
    <name evidence="3" type="ORF">SLS56_010465</name>
</gene>
<keyword evidence="1" id="KW-0812">Transmembrane</keyword>
<dbReference type="InterPro" id="IPR006598">
    <property type="entry name" value="CAP10"/>
</dbReference>
<evidence type="ECO:0000259" key="2">
    <source>
        <dbReference type="SMART" id="SM00672"/>
    </source>
</evidence>
<dbReference type="Proteomes" id="UP001521116">
    <property type="component" value="Unassembled WGS sequence"/>
</dbReference>
<dbReference type="PANTHER" id="PTHR12203:SF107">
    <property type="entry name" value="GLYCOSYL TRANSFERASE CAP10 DOMAIN-CONTAINING PROTEIN"/>
    <property type="match status" value="1"/>
</dbReference>